<dbReference type="SUPFAM" id="SSF55729">
    <property type="entry name" value="Acyl-CoA N-acyltransferases (Nat)"/>
    <property type="match status" value="1"/>
</dbReference>
<evidence type="ECO:0000313" key="2">
    <source>
        <dbReference type="EMBL" id="MFL9463700.1"/>
    </source>
</evidence>
<dbReference type="InterPro" id="IPR016181">
    <property type="entry name" value="Acyl_CoA_acyltransferase"/>
</dbReference>
<reference evidence="2 3" key="1">
    <citation type="submission" date="2024-07" db="EMBL/GenBank/DDBJ databases">
        <authorList>
            <person name="Tripathy S."/>
        </authorList>
    </citation>
    <scope>NUCLEOTIDE SEQUENCE [LARGE SCALE GENOMIC DNA]</scope>
    <source>
        <strain evidence="2 3">VB-61278_2</strain>
    </source>
</reference>
<keyword evidence="3" id="KW-1185">Reference proteome</keyword>
<accession>A0ABW8WSC7</accession>
<feature type="domain" description="N-acetyltransferase" evidence="1">
    <location>
        <begin position="7"/>
        <end position="148"/>
    </location>
</feature>
<dbReference type="RefSeq" id="WP_202048758.1">
    <property type="nucleotide sequence ID" value="NZ_JBFQGM010000009.1"/>
</dbReference>
<sequence>MKKYRFQHSFQSDPTLSKHLFSLLEIVFPGFGITDAAESALRLGASWESASTPFMRFEGNLAVTHVGVLEIPMSLMGELVTVGGIHGVATHPEFRRRGYYRDVMEEVLDYCDRHYKTLVLTTSEPELYEPFGFRYVREHVFVAQCNSTGGTHGFRLLDTNNDNDINLLNRLLETREPVSYILGVVKAKALFCVIESRSPLFYAEDLDVLVCMNIEGSTLKLFDLVGTKVCSLQALVDRIPHPIEDVEIYFSPDRLHVKAQALPHQLNGDDCLMVRGEFAPENRTFMLPRSARC</sequence>
<dbReference type="CDD" id="cd04301">
    <property type="entry name" value="NAT_SF"/>
    <property type="match status" value="1"/>
</dbReference>
<dbReference type="Gene3D" id="3.40.630.30">
    <property type="match status" value="1"/>
</dbReference>
<dbReference type="PROSITE" id="PS51186">
    <property type="entry name" value="GNAT"/>
    <property type="match status" value="1"/>
</dbReference>
<keyword evidence="2" id="KW-0012">Acyltransferase</keyword>
<keyword evidence="2" id="KW-0808">Transferase</keyword>
<dbReference type="Pfam" id="PF13527">
    <property type="entry name" value="Acetyltransf_9"/>
    <property type="match status" value="1"/>
</dbReference>
<gene>
    <name evidence="2" type="ORF">AB0759_24105</name>
</gene>
<dbReference type="InterPro" id="IPR000182">
    <property type="entry name" value="GNAT_dom"/>
</dbReference>
<dbReference type="Proteomes" id="UP001628874">
    <property type="component" value="Unassembled WGS sequence"/>
</dbReference>
<name>A0ABW8WSC7_9CYAN</name>
<dbReference type="EC" id="2.3.1.-" evidence="2"/>
<protein>
    <submittedName>
        <fullName evidence="2">GNAT family N-acetyltransferase</fullName>
        <ecNumber evidence="2">2.3.1.-</ecNumber>
    </submittedName>
</protein>
<evidence type="ECO:0000259" key="1">
    <source>
        <dbReference type="PROSITE" id="PS51186"/>
    </source>
</evidence>
<proteinExistence type="predicted"/>
<dbReference type="GO" id="GO:0016746">
    <property type="term" value="F:acyltransferase activity"/>
    <property type="evidence" value="ECO:0007669"/>
    <property type="project" value="UniProtKB-KW"/>
</dbReference>
<comment type="caution">
    <text evidence="2">The sequence shown here is derived from an EMBL/GenBank/DDBJ whole genome shotgun (WGS) entry which is preliminary data.</text>
</comment>
<dbReference type="EMBL" id="JBFQGM010000009">
    <property type="protein sequence ID" value="MFL9463700.1"/>
    <property type="molecule type" value="Genomic_DNA"/>
</dbReference>
<organism evidence="2 3">
    <name type="scientific">Scytonema tolypothrichoides VB-61278_2</name>
    <dbReference type="NCBI Taxonomy" id="3232314"/>
    <lineage>
        <taxon>Bacteria</taxon>
        <taxon>Bacillati</taxon>
        <taxon>Cyanobacteriota</taxon>
        <taxon>Cyanophyceae</taxon>
        <taxon>Nostocales</taxon>
        <taxon>Scytonemataceae</taxon>
        <taxon>Scytonema</taxon>
    </lineage>
</organism>
<evidence type="ECO:0000313" key="3">
    <source>
        <dbReference type="Proteomes" id="UP001628874"/>
    </source>
</evidence>